<feature type="domain" description="UspA" evidence="1">
    <location>
        <begin position="25"/>
        <end position="192"/>
    </location>
</feature>
<protein>
    <recommendedName>
        <fullName evidence="1">UspA domain-containing protein</fullName>
    </recommendedName>
</protein>
<dbReference type="Gramene" id="ONIVA03G35790.1">
    <property type="protein sequence ID" value="ONIVA03G35790.1"/>
    <property type="gene ID" value="ONIVA03G35790"/>
</dbReference>
<accession>A0A0E0GTT4</accession>
<dbReference type="InterPro" id="IPR006015">
    <property type="entry name" value="Universal_stress_UspA"/>
</dbReference>
<dbReference type="InterPro" id="IPR006016">
    <property type="entry name" value="UspA"/>
</dbReference>
<dbReference type="OMA" id="SHHFAAF"/>
<dbReference type="InterPro" id="IPR014729">
    <property type="entry name" value="Rossmann-like_a/b/a_fold"/>
</dbReference>
<dbReference type="Pfam" id="PF00582">
    <property type="entry name" value="Usp"/>
    <property type="match status" value="1"/>
</dbReference>
<dbReference type="AlphaFoldDB" id="A0A0E0GTT4"/>
<dbReference type="PANTHER" id="PTHR31964">
    <property type="entry name" value="ADENINE NUCLEOTIDE ALPHA HYDROLASES-LIKE SUPERFAMILY PROTEIN"/>
    <property type="match status" value="1"/>
</dbReference>
<reference evidence="2" key="1">
    <citation type="submission" date="2015-04" db="UniProtKB">
        <authorList>
            <consortium name="EnsemblPlants"/>
        </authorList>
    </citation>
    <scope>IDENTIFICATION</scope>
    <source>
        <strain evidence="2">SL10</strain>
    </source>
</reference>
<dbReference type="PANTHER" id="PTHR31964:SF124">
    <property type="entry name" value="ADENINE NUCLEOTIDE ALPHA HYDROLASES-LIKE SUPERFAMILY PROTEIN"/>
    <property type="match status" value="1"/>
</dbReference>
<dbReference type="eggNOG" id="ENOG502RXWD">
    <property type="taxonomic scope" value="Eukaryota"/>
</dbReference>
<organism evidence="2">
    <name type="scientific">Oryza nivara</name>
    <name type="common">Indian wild rice</name>
    <name type="synonym">Oryza sativa f. spontanea</name>
    <dbReference type="NCBI Taxonomy" id="4536"/>
    <lineage>
        <taxon>Eukaryota</taxon>
        <taxon>Viridiplantae</taxon>
        <taxon>Streptophyta</taxon>
        <taxon>Embryophyta</taxon>
        <taxon>Tracheophyta</taxon>
        <taxon>Spermatophyta</taxon>
        <taxon>Magnoliopsida</taxon>
        <taxon>Liliopsida</taxon>
        <taxon>Poales</taxon>
        <taxon>Poaceae</taxon>
        <taxon>BOP clade</taxon>
        <taxon>Oryzoideae</taxon>
        <taxon>Oryzeae</taxon>
        <taxon>Oryzinae</taxon>
        <taxon>Oryza</taxon>
    </lineage>
</organism>
<sequence>MEEKGASPAAAAATSGEPGAAAGTMKVVVAVDASEESLNALSWALDNVIGRRAGAVSVVVVHAQHGPDHFVYPVAAHGIGIHFAFHETDTACTCACVTEAAIAYAPASAIESMRKAQEEISRKVVSRALDVSATGAIVEGDAKEAICQAVEEMHADMLVLGSRGLGKIKRAFLGSVSDYLVHHACCPVLVVKPTKAHDK</sequence>
<keyword evidence="3" id="KW-1185">Reference proteome</keyword>
<dbReference type="Gene3D" id="3.40.50.620">
    <property type="entry name" value="HUPs"/>
    <property type="match status" value="1"/>
</dbReference>
<evidence type="ECO:0000259" key="1">
    <source>
        <dbReference type="Pfam" id="PF00582"/>
    </source>
</evidence>
<name>A0A0E0GTT4_ORYNI</name>
<dbReference type="CDD" id="cd23659">
    <property type="entry name" value="USP_At3g01520-like"/>
    <property type="match status" value="1"/>
</dbReference>
<evidence type="ECO:0000313" key="3">
    <source>
        <dbReference type="Proteomes" id="UP000006591"/>
    </source>
</evidence>
<evidence type="ECO:0000313" key="2">
    <source>
        <dbReference type="EnsemblPlants" id="ONIVA03G35790.1"/>
    </source>
</evidence>
<dbReference type="EnsemblPlants" id="ONIVA03G35790.1">
    <property type="protein sequence ID" value="ONIVA03G35790.1"/>
    <property type="gene ID" value="ONIVA03G35790"/>
</dbReference>
<dbReference type="HOGENOM" id="CLU_049301_9_1_1"/>
<proteinExistence type="predicted"/>
<dbReference type="Proteomes" id="UP000006591">
    <property type="component" value="Chromosome 3"/>
</dbReference>
<dbReference type="STRING" id="4536.A0A0E0GTT4"/>
<reference evidence="2" key="2">
    <citation type="submission" date="2018-04" db="EMBL/GenBank/DDBJ databases">
        <title>OnivRS2 (Oryza nivara Reference Sequence Version 2).</title>
        <authorList>
            <person name="Zhang J."/>
            <person name="Kudrna D."/>
            <person name="Lee S."/>
            <person name="Talag J."/>
            <person name="Rajasekar S."/>
            <person name="Welchert J."/>
            <person name="Hsing Y.-I."/>
            <person name="Wing R.A."/>
        </authorList>
    </citation>
    <scope>NUCLEOTIDE SEQUENCE [LARGE SCALE GENOMIC DNA]</scope>
    <source>
        <strain evidence="2">SL10</strain>
    </source>
</reference>
<dbReference type="PRINTS" id="PR01438">
    <property type="entry name" value="UNVRSLSTRESS"/>
</dbReference>
<dbReference type="SUPFAM" id="SSF52402">
    <property type="entry name" value="Adenine nucleotide alpha hydrolases-like"/>
    <property type="match status" value="1"/>
</dbReference>